<keyword evidence="4" id="KW-1185">Reference proteome</keyword>
<dbReference type="InterPro" id="IPR036514">
    <property type="entry name" value="SGNH_hydro_sf"/>
</dbReference>
<dbReference type="EMBL" id="CP143578">
    <property type="protein sequence ID" value="WVN21214.1"/>
    <property type="molecule type" value="Genomic_DNA"/>
</dbReference>
<sequence>MKTGKIVKKVGKFSSALALGLVMPALSAACDYEKEEKIDTNKPNHQKPVSGKINYVAIGDDYAIGNNNSDNAKNKNFFDNQTNEVYGLSYASYLANSILLLDDEKTTLNKYDNLGISYSTTKDWLELLNPKQYSNFNSLSKTLEINKNLNLVNNNLTSNEVISKIKDSNLITVSLGLNDIFKKHELLSLALNNFENENQKNDYLNSYKQIISIRLNEFKKNYLNVVKEIKSINPEININLTGFISPLLHPIKMNVTEGIKLIYEITEKLNKTISDVANETQINYYSLDNKNYLLSNVSKFSTDFFSTLPNNNAYKKLAQDIFSKMSISSSEYKRLFQTEEKNQSNIAIEFSKKATTIKSLILGIVGTDVDTYRKPYPFERNNLNSEITDSEENNIYSQKLLTELKNYFYTLEFKDKKIFIFNIFNILGIHNDEVRQWFNNIYEEYNNLENKEPLLNFFDQFFDSEIIQNLLNQANLEISELIAKKSHENIKFEEIRNKINEKLRNKENIYYIFKSVLNNNYLSNEKNKEFANKNIKNLLKLVFSSNVVNKIFPQRISAIWNNAVKNDQISSKFDELINKLVENFISNHEEYFKSTSFEKFINSVFSDAKNEIILLFSSVINWIKTDEILFDEILKRLVENLKDIYKIKEERTEDIYYFIKHTIINIDNFKYSYEFLELFVETILNLPESNETLESATLIKHFVKGLIFNTSKANSNNRIFFNLISNIPSVENLDEEKYKNGMLYLGVGLVDAENYLKADKISGLLDENLRSSILKFFENITNNVDNELNENGKEYIKKLISLLIDDISSKNSLLNQLIDKLGNYIVIYPLTNYIKKTGFEKQILDSNPQIESIEEFIRNGYKNIYSSINNTNVINEVKNLAFDLIDNGNLYQKDNFLHFTVSILKRIDENGIVNIVKTLLNELATENNGNLFTDILATYLNSHLNIQLNNNERQLVSTYIKNFLETVPRSELLNYFIDNFKEIINSIDLNAITDFQKLGDYLRNELSKLLSNSINSNVIQKALDLLSLKNSASKNGFNHFINVASIFLKNDDILNLILEKINLRQLISKLPEYINVSTLPEEIQQDVSQLIQNTTDIAIEKWDTQISSKIKELIKNSVSNEKLKKAQNLNELLSLVFSENKEFLKDFLNEVINSLVLSSEQNKDKIVDIATYFLQQKLNYKNVSQEEKNNVKSILKKGIDFANKNKLFNSVVNGLLDTIEFNISNFGIQFSKYSWNKIGDFIKFEDGIDFLNLIEEFLLDTISKDEVKTLLKIAFINIPTILSLIKIDNLDNNQSGGNESDTENVNNETANAIDINKVFELINKILNRLSADNRKELIPYVVDGIYELKENKQIKSILLKLLKNQLKNLNIQNLKIISQDENPLETLPELIINKIYELILSSNNKEHFVKIFEGLFVNEEDITIEPKTLILKLLKNIENNKIDEFINNNLNVLLSDGQTTELISKSIIVLLKTQLSIDFSQEEITEITSYLNLLLKSLPNNSLFNELKTTIYNKIKELGDDSTFEDLQNKFNESLKSFLTFDKEKMIKIFNLLIIKSNDTNVDQQAKLIKVFSILLNKQQLRDYIWTNFDLKTLIVNSIKNIEVQSLTIQDETKNQLKNLITKLSEFVDSQFDELIKQNINELIEKILLPEVINETPSFEELIKKFLSTNKEWLINKIDSIFNSLLSKNEANDLKDSLASFLVEFISEKLNNLTFENQQKDEFKNFIKKLLNSIPNWGLTKGITKSAVDLVIKNVNENNLNFEEYDFNGLIDIIQILNSTNITKIQEFLISLESKDLSTVILLIINNFEKIENLFVVSENNSNPSAENNEESNTNNKNKHIIQFNEKEGILLNIEVVFKLIKSSLSILEGQDRETIKTKIPELINKIKQSEKIKNYVGSKLDIITKLILNEDANATDFASKTKEKIINILFEEETTKDFLVNIINSLIDLDKNALSSINTMNELVRKLLRDNKDNITNLIKKVIEKANEDQDYIAKMFSLIISVINKNYSFDATSDEINNISTLLARIVKNLTDKKITTEVISKLFEGLININIFDNEGHFNGEELKNNVIKSLKLIDWKSLFTSENVEQLFKSIIGSNISKEQLVRELNALYSYLTRNIPKITKNSSNNENAGQPSSNTENNDNNTFLRNIEGTIFNVLVGLNGSLEPNQTEQKEAIIEFAHNVFKDQIKKIDWKAIDQEIIPKDELQIIVDKFLEKPILKTLIGDIVTDFFTKPKIEANNIGEIVNKTLSKVSEKLKTNVTKVIEAVIDDTDLIKIVVKHVMDYLKLENTTDEDTKFLTELIIAIIRDLIKTDYYNRKVVKRSVDHVVNYSKNFTIFEPIKWLNDAINKIKSGFSFADVKIIASFIGNDKAITGERLVKLINLLFGKSNLSNSVIYNALRNINMNPDRTKRTNMQTLNDYISIGSISSSSPSAPSDDPDNIQPELDALKLMDEIFKILEQQYQRSSEAWNDNFKIRSKSEEWKAVYRFKVAMDFIIFEVFGRESLVSERDVSRRKINLYTGVRSILWELQEGTNISAIPFINSKFSGMQRYFGSIRHRRQFTNYVKKETGWGFWKTWHYYDENDYGPESITYIITSSGYKLQEENKLTKFKWKVRENGPQYEISKKEYILLTLKEGGYGKFMKLNDRKSDSEWSELDRVNKQDFY</sequence>
<organism evidence="3 4">
    <name type="scientific">Metamycoplasma gateae</name>
    <dbReference type="NCBI Taxonomy" id="35769"/>
    <lineage>
        <taxon>Bacteria</taxon>
        <taxon>Bacillati</taxon>
        <taxon>Mycoplasmatota</taxon>
        <taxon>Mycoplasmoidales</taxon>
        <taxon>Metamycoplasmataceae</taxon>
        <taxon>Metamycoplasma</taxon>
    </lineage>
</organism>
<dbReference type="Gene3D" id="3.40.50.1110">
    <property type="entry name" value="SGNH hydrolase"/>
    <property type="match status" value="1"/>
</dbReference>
<feature type="chain" id="PRO_5046017198" description="SGNH hydrolase-type esterase domain-containing protein" evidence="2">
    <location>
        <begin position="29"/>
        <end position="2667"/>
    </location>
</feature>
<dbReference type="Proteomes" id="UP001431935">
    <property type="component" value="Chromosome"/>
</dbReference>
<keyword evidence="2" id="KW-0732">Signal</keyword>
<proteinExistence type="predicted"/>
<gene>
    <name evidence="3" type="ORF">V2E26_02245</name>
</gene>
<evidence type="ECO:0000313" key="3">
    <source>
        <dbReference type="EMBL" id="WVN21214.1"/>
    </source>
</evidence>
<evidence type="ECO:0000256" key="2">
    <source>
        <dbReference type="SAM" id="SignalP"/>
    </source>
</evidence>
<feature type="signal peptide" evidence="2">
    <location>
        <begin position="1"/>
        <end position="28"/>
    </location>
</feature>
<evidence type="ECO:0000313" key="4">
    <source>
        <dbReference type="Proteomes" id="UP001431935"/>
    </source>
</evidence>
<evidence type="ECO:0008006" key="5">
    <source>
        <dbReference type="Google" id="ProtNLM"/>
    </source>
</evidence>
<dbReference type="SUPFAM" id="SSF52266">
    <property type="entry name" value="SGNH hydrolase"/>
    <property type="match status" value="1"/>
</dbReference>
<feature type="region of interest" description="Disordered" evidence="1">
    <location>
        <begin position="2124"/>
        <end position="2145"/>
    </location>
</feature>
<protein>
    <recommendedName>
        <fullName evidence="5">SGNH hydrolase-type esterase domain-containing protein</fullName>
    </recommendedName>
</protein>
<accession>A0ABZ2AGF4</accession>
<reference evidence="3" key="1">
    <citation type="submission" date="2024-01" db="EMBL/GenBank/DDBJ databases">
        <title>Complete genome sequence of Mycoplasma gateae strain 3700.</title>
        <authorList>
            <person name="Spergser J."/>
        </authorList>
    </citation>
    <scope>NUCLEOTIDE SEQUENCE [LARGE SCALE GENOMIC DNA]</scope>
    <source>
        <strain evidence="3">3700</strain>
    </source>
</reference>
<dbReference type="PROSITE" id="PS51257">
    <property type="entry name" value="PROKAR_LIPOPROTEIN"/>
    <property type="match status" value="1"/>
</dbReference>
<dbReference type="RefSeq" id="WP_330463253.1">
    <property type="nucleotide sequence ID" value="NZ_CP143578.1"/>
</dbReference>
<name>A0ABZ2AGF4_9BACT</name>
<evidence type="ECO:0000256" key="1">
    <source>
        <dbReference type="SAM" id="MobiDB-lite"/>
    </source>
</evidence>